<evidence type="ECO:0000256" key="5">
    <source>
        <dbReference type="SAM" id="MobiDB-lite"/>
    </source>
</evidence>
<name>A0AA36NCQ6_9DINO</name>
<dbReference type="Pfam" id="PF08238">
    <property type="entry name" value="Sel1"/>
    <property type="match status" value="6"/>
</dbReference>
<comment type="similarity">
    <text evidence="4">Belongs to the sel-1 family.</text>
</comment>
<accession>A0AA36NCQ6</accession>
<dbReference type="InterPro" id="IPR050767">
    <property type="entry name" value="Sel1_AlgK"/>
</dbReference>
<evidence type="ECO:0000256" key="3">
    <source>
        <dbReference type="ARBA" id="ARBA00022833"/>
    </source>
</evidence>
<feature type="non-terminal residue" evidence="7">
    <location>
        <position position="714"/>
    </location>
</feature>
<dbReference type="PANTHER" id="PTHR11102:SF160">
    <property type="entry name" value="ERAD-ASSOCIATED E3 UBIQUITIN-PROTEIN LIGASE COMPONENT HRD3"/>
    <property type="match status" value="1"/>
</dbReference>
<evidence type="ECO:0000256" key="4">
    <source>
        <dbReference type="ARBA" id="ARBA00038101"/>
    </source>
</evidence>
<dbReference type="AlphaFoldDB" id="A0AA36NCQ6"/>
<feature type="domain" description="CENP-V/GFA" evidence="6">
    <location>
        <begin position="425"/>
        <end position="567"/>
    </location>
</feature>
<dbReference type="SUPFAM" id="SSF51316">
    <property type="entry name" value="Mss4-like"/>
    <property type="match status" value="1"/>
</dbReference>
<dbReference type="Gene3D" id="1.25.40.10">
    <property type="entry name" value="Tetratricopeptide repeat domain"/>
    <property type="match status" value="2"/>
</dbReference>
<dbReference type="GO" id="GO:0016846">
    <property type="term" value="F:carbon-sulfur lyase activity"/>
    <property type="evidence" value="ECO:0007669"/>
    <property type="project" value="InterPro"/>
</dbReference>
<dbReference type="Proteomes" id="UP001178507">
    <property type="component" value="Unassembled WGS sequence"/>
</dbReference>
<comment type="similarity">
    <text evidence="1">Belongs to the Gfa family.</text>
</comment>
<dbReference type="SUPFAM" id="SSF81901">
    <property type="entry name" value="HCP-like"/>
    <property type="match status" value="2"/>
</dbReference>
<keyword evidence="8" id="KW-1185">Reference proteome</keyword>
<reference evidence="7" key="1">
    <citation type="submission" date="2023-08" db="EMBL/GenBank/DDBJ databases">
        <authorList>
            <person name="Chen Y."/>
            <person name="Shah S."/>
            <person name="Dougan E. K."/>
            <person name="Thang M."/>
            <person name="Chan C."/>
        </authorList>
    </citation>
    <scope>NUCLEOTIDE SEQUENCE</scope>
</reference>
<dbReference type="GO" id="GO:0046872">
    <property type="term" value="F:metal ion binding"/>
    <property type="evidence" value="ECO:0007669"/>
    <property type="project" value="UniProtKB-KW"/>
</dbReference>
<dbReference type="InterPro" id="IPR011057">
    <property type="entry name" value="Mss4-like_sf"/>
</dbReference>
<sequence length="714" mass="79739">MVLADGEMGSTQEELQDGPLWEEMKEGFRLFGLDPDTHVHDWVELEPDLGRRPRYFAQLKSFQAPEAQRVCLPHPWAFLVGEAAQLTNPWPGRALNACVKSAQLLSQHLKAVAQAIRAGYPIDESFSRDYGETLTRIQGQEESVHRRQCQAEQKSGWSLSTCLQNAMDASEPGDKAAFRRALKKSHQRLRESGHPEVDLAQTWKRLEGQLSARTLALFRASGSWLFDPPPREEQTETETAKEEPEMDEEKWKEMQAAARGAYNRGVRHLKSKDPIPAARSFRSAAEKGHSKAAYALGVMLLNGQGVKKDERAAAQFMNQAAQSGHVKAMYNLGLMLQHGIGLARDVEKASQWTLRAAEGGHRKALRSGNVKIFGAGPWLDYDPKEMGVERIVKEASPSFGFVSSRVIAAGHGSSLLPQRAMAQLIPGYCYCRGVHYTVDAAVRPFISCICECDSCKRAHASPLYWAIYTQGAVEVTKGKELVQKYCHEGGNLERSFCSRCGTKLWNRIVGREEMGLGTFHPEFQGKGLPETFRPTIHFHSDESMLASVGDLDKLKKRMFKLGTMHYEGDHVELDKAKSGYWFMQAAQSGLPEAQYQISRMLFQGDGVETDEKYAFRFLKLAAEQGHPESMHNMGAKLYFGEGVDIDRREAASWFLKAAHKELPQAQNNIGWMLYTGDGVPMNMTEGVNWMEQAAAAGNEEAQQHLLSIRGTMVS</sequence>
<dbReference type="PROSITE" id="PS51891">
    <property type="entry name" value="CENP_V_GFA"/>
    <property type="match status" value="1"/>
</dbReference>
<keyword evidence="3" id="KW-0862">Zinc</keyword>
<feature type="region of interest" description="Disordered" evidence="5">
    <location>
        <begin position="225"/>
        <end position="246"/>
    </location>
</feature>
<evidence type="ECO:0000313" key="7">
    <source>
        <dbReference type="EMBL" id="CAJ1407615.1"/>
    </source>
</evidence>
<evidence type="ECO:0000256" key="2">
    <source>
        <dbReference type="ARBA" id="ARBA00022723"/>
    </source>
</evidence>
<dbReference type="InterPro" id="IPR011990">
    <property type="entry name" value="TPR-like_helical_dom_sf"/>
</dbReference>
<protein>
    <recommendedName>
        <fullName evidence="6">CENP-V/GFA domain-containing protein</fullName>
    </recommendedName>
</protein>
<comment type="caution">
    <text evidence="7">The sequence shown here is derived from an EMBL/GenBank/DDBJ whole genome shotgun (WGS) entry which is preliminary data.</text>
</comment>
<dbReference type="SMART" id="SM00671">
    <property type="entry name" value="SEL1"/>
    <property type="match status" value="7"/>
</dbReference>
<organism evidence="7 8">
    <name type="scientific">Effrenium voratum</name>
    <dbReference type="NCBI Taxonomy" id="2562239"/>
    <lineage>
        <taxon>Eukaryota</taxon>
        <taxon>Sar</taxon>
        <taxon>Alveolata</taxon>
        <taxon>Dinophyceae</taxon>
        <taxon>Suessiales</taxon>
        <taxon>Symbiodiniaceae</taxon>
        <taxon>Effrenium</taxon>
    </lineage>
</organism>
<evidence type="ECO:0000313" key="8">
    <source>
        <dbReference type="Proteomes" id="UP001178507"/>
    </source>
</evidence>
<keyword evidence="2" id="KW-0479">Metal-binding</keyword>
<dbReference type="Gene3D" id="2.170.150.70">
    <property type="match status" value="1"/>
</dbReference>
<dbReference type="InterPro" id="IPR006597">
    <property type="entry name" value="Sel1-like"/>
</dbReference>
<evidence type="ECO:0000259" key="6">
    <source>
        <dbReference type="PROSITE" id="PS51891"/>
    </source>
</evidence>
<feature type="compositionally biased region" description="Basic and acidic residues" evidence="5">
    <location>
        <begin position="229"/>
        <end position="246"/>
    </location>
</feature>
<evidence type="ECO:0000256" key="1">
    <source>
        <dbReference type="ARBA" id="ARBA00005495"/>
    </source>
</evidence>
<dbReference type="EMBL" id="CAUJNA010003680">
    <property type="protein sequence ID" value="CAJ1407615.1"/>
    <property type="molecule type" value="Genomic_DNA"/>
</dbReference>
<gene>
    <name evidence="7" type="ORF">EVOR1521_LOCUS29260</name>
</gene>
<dbReference type="Pfam" id="PF04828">
    <property type="entry name" value="GFA"/>
    <property type="match status" value="1"/>
</dbReference>
<dbReference type="PANTHER" id="PTHR11102">
    <property type="entry name" value="SEL-1-LIKE PROTEIN"/>
    <property type="match status" value="1"/>
</dbReference>
<proteinExistence type="inferred from homology"/>
<dbReference type="InterPro" id="IPR006913">
    <property type="entry name" value="CENP-V/GFA"/>
</dbReference>